<accession>A0A0A8VG66</accession>
<proteinExistence type="predicted"/>
<dbReference type="EMBL" id="LN681231">
    <property type="protein sequence ID" value="CEK27358.1"/>
    <property type="molecule type" value="Genomic_DNA"/>
</dbReference>
<sequence length="41" mass="4584">MTVVINITVAVSQGKTAIDELLRNQSTKNVFFCEFAMTVTY</sequence>
<dbReference type="AlphaFoldDB" id="A0A0A8VG66"/>
<name>A0A0A8VG66_YERRU</name>
<reference evidence="1" key="1">
    <citation type="journal article" date="2015" name="Genome Announc.">
        <title>Complete Genome Sequence of Yersinia ruckeri Strain CSF007-82, Etiologic Agent of Red Mouth Disease in Salmonid Fish.</title>
        <authorList>
            <person name="Nelson M.C."/>
            <person name="LaPatra S.E."/>
            <person name="Welch T.J."/>
            <person name="Graf J."/>
        </authorList>
    </citation>
    <scope>NUCLEOTIDE SEQUENCE</scope>
    <source>
        <strain evidence="1">CSF007-82</strain>
    </source>
</reference>
<organism evidence="1">
    <name type="scientific">Yersinia ruckeri</name>
    <dbReference type="NCBI Taxonomy" id="29486"/>
    <lineage>
        <taxon>Bacteria</taxon>
        <taxon>Pseudomonadati</taxon>
        <taxon>Pseudomonadota</taxon>
        <taxon>Gammaproteobacteria</taxon>
        <taxon>Enterobacterales</taxon>
        <taxon>Yersiniaceae</taxon>
        <taxon>Yersinia</taxon>
    </lineage>
</organism>
<gene>
    <name evidence="1" type="ORF">CSF007_8020</name>
</gene>
<protein>
    <submittedName>
        <fullName evidence="1">Uncharacterized protein</fullName>
    </submittedName>
</protein>
<evidence type="ECO:0000313" key="1">
    <source>
        <dbReference type="EMBL" id="CEK27358.1"/>
    </source>
</evidence>